<dbReference type="PANTHER" id="PTHR38340">
    <property type="entry name" value="S-LAYER PROTEIN"/>
    <property type="match status" value="1"/>
</dbReference>
<evidence type="ECO:0000256" key="2">
    <source>
        <dbReference type="ARBA" id="ARBA00022525"/>
    </source>
</evidence>
<dbReference type="InterPro" id="IPR001343">
    <property type="entry name" value="Hemolysn_Ca-bd"/>
</dbReference>
<dbReference type="Gene3D" id="2.150.10.10">
    <property type="entry name" value="Serralysin-like metalloprotease, C-terminal"/>
    <property type="match status" value="1"/>
</dbReference>
<dbReference type="AlphaFoldDB" id="A0A0F3IMU8"/>
<organism evidence="5 6">
    <name type="scientific">Methylocucumis oryzae</name>
    <dbReference type="NCBI Taxonomy" id="1632867"/>
    <lineage>
        <taxon>Bacteria</taxon>
        <taxon>Pseudomonadati</taxon>
        <taxon>Pseudomonadota</taxon>
        <taxon>Gammaproteobacteria</taxon>
        <taxon>Methylococcales</taxon>
        <taxon>Methylococcaceae</taxon>
        <taxon>Methylocucumis</taxon>
    </lineage>
</organism>
<keyword evidence="2" id="KW-0964">Secreted</keyword>
<dbReference type="SUPFAM" id="SSF51120">
    <property type="entry name" value="beta-Roll"/>
    <property type="match status" value="1"/>
</dbReference>
<dbReference type="Pfam" id="PF06594">
    <property type="entry name" value="HCBP_related"/>
    <property type="match status" value="1"/>
</dbReference>
<feature type="domain" description="Haemolysin-type calcium binding-related" evidence="4">
    <location>
        <begin position="102"/>
        <end position="137"/>
    </location>
</feature>
<dbReference type="RefSeq" id="WP_045778893.1">
    <property type="nucleotide sequence ID" value="NZ_LAJX01000081.1"/>
</dbReference>
<reference evidence="5 6" key="2">
    <citation type="journal article" date="2016" name="Microb. Ecol.">
        <title>Genome Characteristics of a Novel Type I Methanotroph (Sn10-6) Isolated from a Flooded Indian Rice Field.</title>
        <authorList>
            <person name="Rahalkar M.C."/>
            <person name="Pandit P.S."/>
            <person name="Dhakephalkar P.K."/>
            <person name="Pore S."/>
            <person name="Arora P."/>
            <person name="Kapse N."/>
        </authorList>
    </citation>
    <scope>NUCLEOTIDE SEQUENCE [LARGE SCALE GENOMIC DNA]</scope>
    <source>
        <strain evidence="5 6">Sn10-6</strain>
    </source>
</reference>
<dbReference type="PRINTS" id="PR00313">
    <property type="entry name" value="CABNDNGRPT"/>
</dbReference>
<proteinExistence type="predicted"/>
<name>A0A0F3IMU8_9GAMM</name>
<reference evidence="6" key="1">
    <citation type="submission" date="2015-03" db="EMBL/GenBank/DDBJ databases">
        <title>Draft genome sequence of a novel methanotroph (Sn10-6) isolated from flooded ricefield rhizosphere in India.</title>
        <authorList>
            <person name="Pandit P.S."/>
            <person name="Pore S.D."/>
            <person name="Arora P."/>
            <person name="Kapse N.G."/>
            <person name="Dhakephalkar P.K."/>
            <person name="Rahalkar M.C."/>
        </authorList>
    </citation>
    <scope>NUCLEOTIDE SEQUENCE [LARGE SCALE GENOMIC DNA]</scope>
    <source>
        <strain evidence="6">Sn10-6</strain>
    </source>
</reference>
<dbReference type="GO" id="GO:0005576">
    <property type="term" value="C:extracellular region"/>
    <property type="evidence" value="ECO:0007669"/>
    <property type="project" value="UniProtKB-SubCell"/>
</dbReference>
<dbReference type="InterPro" id="IPR010566">
    <property type="entry name" value="Haemolys_ca-bd"/>
</dbReference>
<dbReference type="InterPro" id="IPR018511">
    <property type="entry name" value="Hemolysin-typ_Ca-bd_CS"/>
</dbReference>
<dbReference type="PROSITE" id="PS00330">
    <property type="entry name" value="HEMOLYSIN_CALCIUM"/>
    <property type="match status" value="2"/>
</dbReference>
<comment type="subcellular location">
    <subcellularLocation>
        <location evidence="1">Secreted</location>
    </subcellularLocation>
</comment>
<dbReference type="Pfam" id="PF00353">
    <property type="entry name" value="HemolysinCabind"/>
    <property type="match status" value="1"/>
</dbReference>
<dbReference type="EMBL" id="LAJX01000081">
    <property type="protein sequence ID" value="KJV06864.1"/>
    <property type="molecule type" value="Genomic_DNA"/>
</dbReference>
<evidence type="ECO:0000313" key="6">
    <source>
        <dbReference type="Proteomes" id="UP000033684"/>
    </source>
</evidence>
<sequence>MAVINGTAADDTLTGGVGDDSISGLVGNDVLSGMAGNDTLNGGAGDDTLNGGIGNDTYQFGVGSGNDSISEWDSSGRGGTDQITFTGLKQADVSFAKTNNYDLVATIKSTGEILYISDTFYSNTDYNIESFKFTDTTLSLSQVKCFNANWG</sequence>
<protein>
    <recommendedName>
        <fullName evidence="4">Haemolysin-type calcium binding-related domain-containing protein</fullName>
    </recommendedName>
</protein>
<keyword evidence="6" id="KW-1185">Reference proteome</keyword>
<dbReference type="PANTHER" id="PTHR38340:SF1">
    <property type="entry name" value="S-LAYER PROTEIN"/>
    <property type="match status" value="1"/>
</dbReference>
<evidence type="ECO:0000256" key="3">
    <source>
        <dbReference type="ARBA" id="ARBA00022837"/>
    </source>
</evidence>
<gene>
    <name evidence="5" type="ORF">VZ94_08445</name>
</gene>
<dbReference type="Proteomes" id="UP000033684">
    <property type="component" value="Unassembled WGS sequence"/>
</dbReference>
<evidence type="ECO:0000259" key="4">
    <source>
        <dbReference type="Pfam" id="PF06594"/>
    </source>
</evidence>
<dbReference type="GO" id="GO:0005509">
    <property type="term" value="F:calcium ion binding"/>
    <property type="evidence" value="ECO:0007669"/>
    <property type="project" value="InterPro"/>
</dbReference>
<feature type="non-terminal residue" evidence="5">
    <location>
        <position position="151"/>
    </location>
</feature>
<evidence type="ECO:0000256" key="1">
    <source>
        <dbReference type="ARBA" id="ARBA00004613"/>
    </source>
</evidence>
<dbReference type="InterPro" id="IPR050557">
    <property type="entry name" value="RTX_toxin/Mannuronan_C5-epim"/>
</dbReference>
<keyword evidence="3" id="KW-0106">Calcium</keyword>
<accession>A0A0F3IMU8</accession>
<dbReference type="InterPro" id="IPR011049">
    <property type="entry name" value="Serralysin-like_metalloprot_C"/>
</dbReference>
<evidence type="ECO:0000313" key="5">
    <source>
        <dbReference type="EMBL" id="KJV06864.1"/>
    </source>
</evidence>
<comment type="caution">
    <text evidence="5">The sequence shown here is derived from an EMBL/GenBank/DDBJ whole genome shotgun (WGS) entry which is preliminary data.</text>
</comment>